<keyword evidence="3" id="KW-1185">Reference proteome</keyword>
<dbReference type="AlphaFoldDB" id="A0A0G4NVS2"/>
<evidence type="ECO:0000313" key="3">
    <source>
        <dbReference type="Proteomes" id="UP000053732"/>
    </source>
</evidence>
<dbReference type="Proteomes" id="UP000053732">
    <property type="component" value="Unassembled WGS sequence"/>
</dbReference>
<proteinExistence type="predicted"/>
<name>A0A0G4NVS2_PENC3</name>
<feature type="region of interest" description="Disordered" evidence="1">
    <location>
        <begin position="43"/>
        <end position="74"/>
    </location>
</feature>
<accession>A0A0G4NVS2</accession>
<evidence type="ECO:0000256" key="1">
    <source>
        <dbReference type="SAM" id="MobiDB-lite"/>
    </source>
</evidence>
<evidence type="ECO:0000313" key="2">
    <source>
        <dbReference type="EMBL" id="CRL18178.1"/>
    </source>
</evidence>
<sequence>MRCGTGEEWGPFGMDRVLATRSESHVSGAGIWKEDFEVSSDRCGTNIRPQGEFRNEIPDNDEYLDDERDKNVTL</sequence>
<organism evidence="2 3">
    <name type="scientific">Penicillium camemberti (strain FM 013)</name>
    <dbReference type="NCBI Taxonomy" id="1429867"/>
    <lineage>
        <taxon>Eukaryota</taxon>
        <taxon>Fungi</taxon>
        <taxon>Dikarya</taxon>
        <taxon>Ascomycota</taxon>
        <taxon>Pezizomycotina</taxon>
        <taxon>Eurotiomycetes</taxon>
        <taxon>Eurotiomycetidae</taxon>
        <taxon>Eurotiales</taxon>
        <taxon>Aspergillaceae</taxon>
        <taxon>Penicillium</taxon>
    </lineage>
</organism>
<dbReference type="EMBL" id="HG793135">
    <property type="protein sequence ID" value="CRL18178.1"/>
    <property type="molecule type" value="Genomic_DNA"/>
</dbReference>
<reference evidence="2 3" key="1">
    <citation type="journal article" date="2014" name="Nat. Commun.">
        <title>Multiple recent horizontal transfers of a large genomic region in cheese making fungi.</title>
        <authorList>
            <person name="Cheeseman K."/>
            <person name="Ropars J."/>
            <person name="Renault P."/>
            <person name="Dupont J."/>
            <person name="Gouzy J."/>
            <person name="Branca A."/>
            <person name="Abraham A.L."/>
            <person name="Ceppi M."/>
            <person name="Conseiller E."/>
            <person name="Debuchy R."/>
            <person name="Malagnac F."/>
            <person name="Goarin A."/>
            <person name="Silar P."/>
            <person name="Lacoste S."/>
            <person name="Sallet E."/>
            <person name="Bensimon A."/>
            <person name="Giraud T."/>
            <person name="Brygoo Y."/>
        </authorList>
    </citation>
    <scope>NUCLEOTIDE SEQUENCE [LARGE SCALE GENOMIC DNA]</scope>
    <source>
        <strain evidence="3">FM 013</strain>
    </source>
</reference>
<protein>
    <submittedName>
        <fullName evidence="2">Str. FM013</fullName>
    </submittedName>
</protein>
<gene>
    <name evidence="2" type="ORF">PCAMFM013_S002g000048</name>
</gene>